<comment type="caution">
    <text evidence="3">The sequence shown here is derived from an EMBL/GenBank/DDBJ whole genome shotgun (WGS) entry which is preliminary data.</text>
</comment>
<dbReference type="EMBL" id="JABZRE010000001">
    <property type="protein sequence ID" value="MBF1306194.1"/>
    <property type="molecule type" value="Genomic_DNA"/>
</dbReference>
<dbReference type="Gene3D" id="3.90.1720.10">
    <property type="entry name" value="endopeptidase domain like (from Nostoc punctiforme)"/>
    <property type="match status" value="1"/>
</dbReference>
<feature type="region of interest" description="Disordered" evidence="1">
    <location>
        <begin position="1"/>
        <end position="21"/>
    </location>
</feature>
<dbReference type="AlphaFoldDB" id="A0A930DXR6"/>
<sequence>MEPKEGKMGDFIGSDVADGAGVDGSRDINPVYGGDNSYPHGECTWGAKALAPWAGNYWGNGGEWANSARAAGFKVDQTPEVGAIASWDDGGYGHVAVVTAVKGNQIQVKESNYNGNRFIGNHRGGFFDPRYSQGKVSYIHPK</sequence>
<organism evidence="3 4">
    <name type="scientific">Parvimonas micra</name>
    <dbReference type="NCBI Taxonomy" id="33033"/>
    <lineage>
        <taxon>Bacteria</taxon>
        <taxon>Bacillati</taxon>
        <taxon>Bacillota</taxon>
        <taxon>Tissierellia</taxon>
        <taxon>Tissierellales</taxon>
        <taxon>Peptoniphilaceae</taxon>
        <taxon>Parvimonas</taxon>
    </lineage>
</organism>
<evidence type="ECO:0000256" key="1">
    <source>
        <dbReference type="SAM" id="MobiDB-lite"/>
    </source>
</evidence>
<protein>
    <submittedName>
        <fullName evidence="3">CHAP domain-containing protein</fullName>
    </submittedName>
</protein>
<gene>
    <name evidence="3" type="ORF">HXM94_00120</name>
</gene>
<dbReference type="Pfam" id="PF05257">
    <property type="entry name" value="CHAP"/>
    <property type="match status" value="1"/>
</dbReference>
<name>A0A930DXR6_9FIRM</name>
<evidence type="ECO:0000313" key="3">
    <source>
        <dbReference type="EMBL" id="MBF1306194.1"/>
    </source>
</evidence>
<proteinExistence type="predicted"/>
<dbReference type="SUPFAM" id="SSF54001">
    <property type="entry name" value="Cysteine proteinases"/>
    <property type="match status" value="1"/>
</dbReference>
<evidence type="ECO:0000313" key="4">
    <source>
        <dbReference type="Proteomes" id="UP000758611"/>
    </source>
</evidence>
<accession>A0A930DXR6</accession>
<dbReference type="InterPro" id="IPR007921">
    <property type="entry name" value="CHAP_dom"/>
</dbReference>
<reference evidence="3" key="1">
    <citation type="submission" date="2020-04" db="EMBL/GenBank/DDBJ databases">
        <title>Deep metagenomics examines the oral microbiome during advanced dental caries in children, revealing novel taxa and co-occurrences with host molecules.</title>
        <authorList>
            <person name="Baker J.L."/>
            <person name="Morton J.T."/>
            <person name="Dinis M."/>
            <person name="Alvarez R."/>
            <person name="Tran N.C."/>
            <person name="Knight R."/>
            <person name="Edlund A."/>
        </authorList>
    </citation>
    <scope>NUCLEOTIDE SEQUENCE</scope>
    <source>
        <strain evidence="3">JCVI_23_bin.11</strain>
    </source>
</reference>
<feature type="domain" description="Peptidase C51" evidence="2">
    <location>
        <begin position="18"/>
        <end position="140"/>
    </location>
</feature>
<dbReference type="InterPro" id="IPR009148">
    <property type="entry name" value="PcsB-like"/>
</dbReference>
<dbReference type="PROSITE" id="PS50911">
    <property type="entry name" value="CHAP"/>
    <property type="match status" value="1"/>
</dbReference>
<dbReference type="Proteomes" id="UP000758611">
    <property type="component" value="Unassembled WGS sequence"/>
</dbReference>
<evidence type="ECO:0000259" key="2">
    <source>
        <dbReference type="PROSITE" id="PS50911"/>
    </source>
</evidence>
<dbReference type="PRINTS" id="PR01852">
    <property type="entry name" value="SIBAPROTEIN"/>
</dbReference>
<dbReference type="InterPro" id="IPR038765">
    <property type="entry name" value="Papain-like_cys_pep_sf"/>
</dbReference>